<evidence type="ECO:0000313" key="2">
    <source>
        <dbReference type="EMBL" id="MBP5855684.1"/>
    </source>
</evidence>
<accession>A0A8J7S2V2</accession>
<dbReference type="Pfam" id="PF21703">
    <property type="entry name" value="Gp10A-like"/>
    <property type="match status" value="1"/>
</dbReference>
<name>A0A8J7S2V2_9PROT</name>
<dbReference type="RefSeq" id="WP_210680261.1">
    <property type="nucleotide sequence ID" value="NZ_JAGMWN010000001.1"/>
</dbReference>
<sequence>MAFGDDGNPARFGKGQSADDRNLFLKIFGGEVLTAFQEKVLTLDKHKVQNIESGKSAQFPKTWKAQAEYHTAGKEMLGNDIDTTEVTITIDGLLVAHTAIYDLDEKMSHFDVTGEFSTELGRALAREFDKNVMRQTILAARTSADGPFPGGNVITDAALANSGTISGKDWIDAIRQANIDLFDNDVPDDDPRYMLVNAKVYDAIKYAKDTDGNYLVVNRDFGQIGAIAGREEAMQIDGVTIMKQRTIPNSDESADSSVYSKYQADYSTTTGILWTPEAVGTLRLQDIAMETERDVRRQEDFMVSKMAVGHGTLRPETAVEFKTA</sequence>
<dbReference type="EMBL" id="JAGMWN010000001">
    <property type="protein sequence ID" value="MBP5855684.1"/>
    <property type="molecule type" value="Genomic_DNA"/>
</dbReference>
<reference evidence="2" key="1">
    <citation type="submission" date="2021-04" db="EMBL/GenBank/DDBJ databases">
        <authorList>
            <person name="Zhang D.-C."/>
        </authorList>
    </citation>
    <scope>NUCLEOTIDE SEQUENCE</scope>
    <source>
        <strain evidence="2">CGMCC 1.15697</strain>
    </source>
</reference>
<gene>
    <name evidence="2" type="ORF">KAJ83_01585</name>
</gene>
<dbReference type="InterPro" id="IPR049301">
    <property type="entry name" value="Capsid_Gp10A/Gp10B-like_dom"/>
</dbReference>
<dbReference type="AlphaFoldDB" id="A0A8J7S2V2"/>
<proteinExistence type="predicted"/>
<evidence type="ECO:0000313" key="3">
    <source>
        <dbReference type="Proteomes" id="UP000672602"/>
    </source>
</evidence>
<evidence type="ECO:0000259" key="1">
    <source>
        <dbReference type="Pfam" id="PF21703"/>
    </source>
</evidence>
<comment type="caution">
    <text evidence="2">The sequence shown here is derived from an EMBL/GenBank/DDBJ whole genome shotgun (WGS) entry which is preliminary data.</text>
</comment>
<dbReference type="SUPFAM" id="SSF56563">
    <property type="entry name" value="Major capsid protein gp5"/>
    <property type="match status" value="1"/>
</dbReference>
<dbReference type="Proteomes" id="UP000672602">
    <property type="component" value="Unassembled WGS sequence"/>
</dbReference>
<keyword evidence="3" id="KW-1185">Reference proteome</keyword>
<feature type="domain" description="Capsid Gp10A/Gp10B-like" evidence="1">
    <location>
        <begin position="58"/>
        <end position="321"/>
    </location>
</feature>
<protein>
    <recommendedName>
        <fullName evidence="1">Capsid Gp10A/Gp10B-like domain-containing protein</fullName>
    </recommendedName>
</protein>
<organism evidence="2 3">
    <name type="scientific">Marivibrio halodurans</name>
    <dbReference type="NCBI Taxonomy" id="2039722"/>
    <lineage>
        <taxon>Bacteria</taxon>
        <taxon>Pseudomonadati</taxon>
        <taxon>Pseudomonadota</taxon>
        <taxon>Alphaproteobacteria</taxon>
        <taxon>Rhodospirillales</taxon>
        <taxon>Rhodospirillaceae</taxon>
        <taxon>Marivibrio</taxon>
    </lineage>
</organism>